<evidence type="ECO:0000313" key="11">
    <source>
        <dbReference type="Proteomes" id="UP000244989"/>
    </source>
</evidence>
<dbReference type="GO" id="GO:0071972">
    <property type="term" value="F:peptidoglycan L,D-transpeptidase activity"/>
    <property type="evidence" value="ECO:0007669"/>
    <property type="project" value="TreeGrafter"/>
</dbReference>
<dbReference type="AlphaFoldDB" id="A0A2U1T9X2"/>
<keyword evidence="2" id="KW-0808">Transferase</keyword>
<sequence length="261" mass="28399">MKSLRSFFSTATRRTAAVVAGTALAGSALITPAHAQQLPSVDELSSQVGLSNLSSDLNLGAIEDEIQGQLDNFYNQTRDQAWNTRVAINSLIAGTLNQAQVNQLMGVVDQAIEAVFPGLIAERTAPREEPVPAQPANNGQNQAPRNNPCPPEARACVDLEGRKTWLQHNGTITYGPVEQSPGYAHTPTPKGMHHVTRKVKDEISYEFNNAPMPYAVYFTNNGHAFHEGTTNVGSAGCVRLHHNDAVHYFNNLNVGDKVYIW</sequence>
<reference evidence="11" key="1">
    <citation type="submission" date="2018-04" db="EMBL/GenBank/DDBJ databases">
        <authorList>
            <person name="Liu S."/>
            <person name="Wang Z."/>
            <person name="Li J."/>
        </authorList>
    </citation>
    <scope>NUCLEOTIDE SEQUENCE [LARGE SCALE GENOMIC DNA]</scope>
    <source>
        <strain evidence="11">2189</strain>
    </source>
</reference>
<evidence type="ECO:0000256" key="2">
    <source>
        <dbReference type="ARBA" id="ARBA00022679"/>
    </source>
</evidence>
<evidence type="ECO:0000256" key="6">
    <source>
        <dbReference type="PROSITE-ProRule" id="PRU01373"/>
    </source>
</evidence>
<comment type="caution">
    <text evidence="10">The sequence shown here is derived from an EMBL/GenBank/DDBJ whole genome shotgun (WGS) entry which is preliminary data.</text>
</comment>
<feature type="region of interest" description="Disordered" evidence="7">
    <location>
        <begin position="126"/>
        <end position="154"/>
    </location>
</feature>
<feature type="signal peptide" evidence="8">
    <location>
        <begin position="1"/>
        <end position="35"/>
    </location>
</feature>
<evidence type="ECO:0000256" key="4">
    <source>
        <dbReference type="ARBA" id="ARBA00022984"/>
    </source>
</evidence>
<evidence type="ECO:0000256" key="1">
    <source>
        <dbReference type="ARBA" id="ARBA00004752"/>
    </source>
</evidence>
<keyword evidence="5 6" id="KW-0961">Cell wall biogenesis/degradation</keyword>
<dbReference type="GO" id="GO:0005576">
    <property type="term" value="C:extracellular region"/>
    <property type="evidence" value="ECO:0007669"/>
    <property type="project" value="TreeGrafter"/>
</dbReference>
<organism evidence="10 11">
    <name type="scientific">Corynebacterium yudongzhengii</name>
    <dbReference type="NCBI Taxonomy" id="2080740"/>
    <lineage>
        <taxon>Bacteria</taxon>
        <taxon>Bacillati</taxon>
        <taxon>Actinomycetota</taxon>
        <taxon>Actinomycetes</taxon>
        <taxon>Mycobacteriales</taxon>
        <taxon>Corynebacteriaceae</taxon>
        <taxon>Corynebacterium</taxon>
    </lineage>
</organism>
<keyword evidence="11" id="KW-1185">Reference proteome</keyword>
<feature type="active site" description="Nucleophile" evidence="6">
    <location>
        <position position="237"/>
    </location>
</feature>
<dbReference type="Gene3D" id="2.40.440.10">
    <property type="entry name" value="L,D-transpeptidase catalytic domain-like"/>
    <property type="match status" value="1"/>
</dbReference>
<accession>A0A2U1T9X2</accession>
<dbReference type="GO" id="GO:0016740">
    <property type="term" value="F:transferase activity"/>
    <property type="evidence" value="ECO:0007669"/>
    <property type="project" value="UniProtKB-KW"/>
</dbReference>
<dbReference type="CDD" id="cd16913">
    <property type="entry name" value="YkuD_like"/>
    <property type="match status" value="1"/>
</dbReference>
<dbReference type="EMBL" id="QEEZ01000001">
    <property type="protein sequence ID" value="PWC02807.1"/>
    <property type="molecule type" value="Genomic_DNA"/>
</dbReference>
<keyword evidence="8" id="KW-0732">Signal</keyword>
<dbReference type="InterPro" id="IPR038063">
    <property type="entry name" value="Transpep_catalytic_dom"/>
</dbReference>
<protein>
    <recommendedName>
        <fullName evidence="9">L,D-TPase catalytic domain-containing protein</fullName>
    </recommendedName>
</protein>
<dbReference type="PANTHER" id="PTHR30582:SF33">
    <property type="entry name" value="EXPORTED PROTEIN"/>
    <property type="match status" value="1"/>
</dbReference>
<dbReference type="UniPathway" id="UPA00219"/>
<dbReference type="Pfam" id="PF03734">
    <property type="entry name" value="YkuD"/>
    <property type="match status" value="1"/>
</dbReference>
<feature type="domain" description="L,D-TPase catalytic" evidence="9">
    <location>
        <begin position="153"/>
        <end position="261"/>
    </location>
</feature>
<comment type="pathway">
    <text evidence="1 6">Cell wall biogenesis; peptidoglycan biosynthesis.</text>
</comment>
<evidence type="ECO:0000256" key="8">
    <source>
        <dbReference type="SAM" id="SignalP"/>
    </source>
</evidence>
<feature type="active site" description="Proton donor/acceptor" evidence="6">
    <location>
        <position position="226"/>
    </location>
</feature>
<dbReference type="RefSeq" id="WP_108430889.1">
    <property type="nucleotide sequence ID" value="NZ_CP026947.1"/>
</dbReference>
<evidence type="ECO:0000259" key="9">
    <source>
        <dbReference type="PROSITE" id="PS52029"/>
    </source>
</evidence>
<dbReference type="SUPFAM" id="SSF141523">
    <property type="entry name" value="L,D-transpeptidase catalytic domain-like"/>
    <property type="match status" value="1"/>
</dbReference>
<evidence type="ECO:0000256" key="3">
    <source>
        <dbReference type="ARBA" id="ARBA00022960"/>
    </source>
</evidence>
<dbReference type="KEGG" id="cyz:C3B44_02005"/>
<name>A0A2U1T9X2_9CORY</name>
<dbReference type="InterPro" id="IPR005490">
    <property type="entry name" value="LD_TPept_cat_dom"/>
</dbReference>
<feature type="chain" id="PRO_5015440264" description="L,D-TPase catalytic domain-containing protein" evidence="8">
    <location>
        <begin position="36"/>
        <end position="261"/>
    </location>
</feature>
<keyword evidence="3 6" id="KW-0133">Cell shape</keyword>
<gene>
    <name evidence="10" type="ORF">DF222_00735</name>
</gene>
<proteinExistence type="predicted"/>
<evidence type="ECO:0000256" key="5">
    <source>
        <dbReference type="ARBA" id="ARBA00023316"/>
    </source>
</evidence>
<evidence type="ECO:0000256" key="7">
    <source>
        <dbReference type="SAM" id="MobiDB-lite"/>
    </source>
</evidence>
<feature type="compositionally biased region" description="Polar residues" evidence="7">
    <location>
        <begin position="135"/>
        <end position="145"/>
    </location>
</feature>
<evidence type="ECO:0000313" key="10">
    <source>
        <dbReference type="EMBL" id="PWC02807.1"/>
    </source>
</evidence>
<dbReference type="GO" id="GO:0008360">
    <property type="term" value="P:regulation of cell shape"/>
    <property type="evidence" value="ECO:0007669"/>
    <property type="project" value="UniProtKB-UniRule"/>
</dbReference>
<keyword evidence="4 6" id="KW-0573">Peptidoglycan synthesis</keyword>
<dbReference type="Proteomes" id="UP000244989">
    <property type="component" value="Unassembled WGS sequence"/>
</dbReference>
<dbReference type="InterPro" id="IPR050979">
    <property type="entry name" value="LD-transpeptidase"/>
</dbReference>
<dbReference type="OrthoDB" id="8887048at2"/>
<dbReference type="GO" id="GO:0018104">
    <property type="term" value="P:peptidoglycan-protein cross-linking"/>
    <property type="evidence" value="ECO:0007669"/>
    <property type="project" value="TreeGrafter"/>
</dbReference>
<dbReference type="PROSITE" id="PS52029">
    <property type="entry name" value="LD_TPASE"/>
    <property type="match status" value="1"/>
</dbReference>
<dbReference type="PANTHER" id="PTHR30582">
    <property type="entry name" value="L,D-TRANSPEPTIDASE"/>
    <property type="match status" value="1"/>
</dbReference>
<dbReference type="GO" id="GO:0071555">
    <property type="term" value="P:cell wall organization"/>
    <property type="evidence" value="ECO:0007669"/>
    <property type="project" value="UniProtKB-UniRule"/>
</dbReference>